<dbReference type="KEGG" id="mesg:MLAUSG7_0406"/>
<gene>
    <name evidence="1" type="ORF">MLAUSG7_0406</name>
</gene>
<sequence>MKCSKCIKKLCYTGKNCRKDITEEILEEYNKKENLKIAEVSSYIEAIYYMKITRLEEIIEFCKLMDYKKIGIAFCIGLENEAKILDEILSQHFDVYSVCCKVCGIDKDILKLKKINNNNKEAMCNPIGQAKILNEIGTDLNIIVGLCIGHDILFQKYSKAPTTTFIVKDRVLSHNPAGALYSKYYLKKLKNLKS</sequence>
<dbReference type="RefSeq" id="WP_214400307.1">
    <property type="nucleotide sequence ID" value="NZ_LR792632.1"/>
</dbReference>
<protein>
    <recommendedName>
        <fullName evidence="3">Metal-binding protein</fullName>
    </recommendedName>
</protein>
<reference evidence="1 2" key="1">
    <citation type="submission" date="2020-04" db="EMBL/GenBank/DDBJ databases">
        <authorList>
            <consortium name="Genoscope - CEA"/>
            <person name="William W."/>
        </authorList>
    </citation>
    <scope>NUCLEOTIDE SEQUENCE [LARGE SCALE GENOMIC DNA]</scope>
    <source>
        <strain evidence="1 2">SG7</strain>
    </source>
</reference>
<evidence type="ECO:0000313" key="2">
    <source>
        <dbReference type="Proteomes" id="UP000679213"/>
    </source>
</evidence>
<organism evidence="1 2">
    <name type="scientific">Methanocaldococcus lauensis</name>
    <dbReference type="NCBI Taxonomy" id="2546128"/>
    <lineage>
        <taxon>Archaea</taxon>
        <taxon>Methanobacteriati</taxon>
        <taxon>Methanobacteriota</taxon>
        <taxon>Methanomada group</taxon>
        <taxon>Methanococci</taxon>
        <taxon>Methanococcales</taxon>
        <taxon>Methanocaldococcaceae</taxon>
        <taxon>Methanocaldococcus</taxon>
    </lineage>
</organism>
<dbReference type="Proteomes" id="UP000679213">
    <property type="component" value="Chromosome I"/>
</dbReference>
<accession>A0A8D6SWL5</accession>
<dbReference type="Pfam" id="PF08901">
    <property type="entry name" value="DUF1847"/>
    <property type="match status" value="1"/>
</dbReference>
<dbReference type="EMBL" id="LR792632">
    <property type="protein sequence ID" value="CAB3287818.1"/>
    <property type="molecule type" value="Genomic_DNA"/>
</dbReference>
<name>A0A8D6SWL5_9EURY</name>
<dbReference type="InterPro" id="IPR014997">
    <property type="entry name" value="DUF1847"/>
</dbReference>
<dbReference type="AlphaFoldDB" id="A0A8D6SWL5"/>
<evidence type="ECO:0000313" key="1">
    <source>
        <dbReference type="EMBL" id="CAB3287818.1"/>
    </source>
</evidence>
<dbReference type="GeneID" id="65883217"/>
<keyword evidence="2" id="KW-1185">Reference proteome</keyword>
<evidence type="ECO:0008006" key="3">
    <source>
        <dbReference type="Google" id="ProtNLM"/>
    </source>
</evidence>
<proteinExistence type="predicted"/>